<accession>A0A9P7USU9</accession>
<keyword evidence="2 8" id="KW-0812">Transmembrane</keyword>
<name>A0A9P7USU9_9AGAR</name>
<dbReference type="InterPro" id="IPR050173">
    <property type="entry name" value="ABC_transporter_C-like"/>
</dbReference>
<evidence type="ECO:0000256" key="1">
    <source>
        <dbReference type="ARBA" id="ARBA00022448"/>
    </source>
</evidence>
<dbReference type="EMBL" id="CM032186">
    <property type="protein sequence ID" value="KAG7091561.1"/>
    <property type="molecule type" value="Genomic_DNA"/>
</dbReference>
<sequence>MVAAASVDATGGYDGYRVRSSPYEELFTPFTMRSRDFFYDSALLPIFSGALSLSVLTVVTLTKLFRGNKTRQEDDLASVEDAQNLKNHILSHGGIVRFGLQVLRFISSVALVCIGGFTFATAYDWDYRVIASNANLVYICVLSLAVVVASPKWSDMVTRHVNLLLVVTLLVYTYRDLFPLATYTLHPKDHEEGLLLWWKIGVVAAATALPLAMPRQYKPVNPNKPSPNPNPEQTATLFSLIFFFFLDPLILAASRVTHLTADQLPPLADYDAADYLREKVQKHVPSFNRPDSFVQNRPRRHIFWTLLWLVKYEYLWMMVMVVIFTLGKFAIPVALNQLLRFMEANGEPAFIRPWFWVAMLFVGPNIGSMAIERYMFEAFRILTHLDSILSQAVFSHALRIRMKVDGSPLSARPNSNENVEATSNSKPGTHSSSLVGKINNLVTTDVSNVLEGSHVTYLFTYVPLQFTLSLLFLYSVLGWSAFVAFGTMLILLPVLLILANITHRIQKEKMKKTDERVQLVSETTKVIRMVKLFGWETKMSEAIAEKREEELKWIRKLMLLQAMTRVANFLIPVITMAVSYFT</sequence>
<keyword evidence="4" id="KW-0067">ATP-binding</keyword>
<evidence type="ECO:0000256" key="4">
    <source>
        <dbReference type="ARBA" id="ARBA00022840"/>
    </source>
</evidence>
<dbReference type="KEGG" id="more:E1B28_010588"/>
<organism evidence="10 11">
    <name type="scientific">Marasmius oreades</name>
    <name type="common">fairy-ring Marasmius</name>
    <dbReference type="NCBI Taxonomy" id="181124"/>
    <lineage>
        <taxon>Eukaryota</taxon>
        <taxon>Fungi</taxon>
        <taxon>Dikarya</taxon>
        <taxon>Basidiomycota</taxon>
        <taxon>Agaricomycotina</taxon>
        <taxon>Agaricomycetes</taxon>
        <taxon>Agaricomycetidae</taxon>
        <taxon>Agaricales</taxon>
        <taxon>Marasmiineae</taxon>
        <taxon>Marasmiaceae</taxon>
        <taxon>Marasmius</taxon>
    </lineage>
</organism>
<keyword evidence="3" id="KW-0547">Nucleotide-binding</keyword>
<reference evidence="10" key="1">
    <citation type="journal article" date="2021" name="Genome Biol. Evol.">
        <title>The assembled and annotated genome of the fairy-ring fungus Marasmius oreades.</title>
        <authorList>
            <person name="Hiltunen M."/>
            <person name="Ament-Velasquez S.L."/>
            <person name="Johannesson H."/>
        </authorList>
    </citation>
    <scope>NUCLEOTIDE SEQUENCE</scope>
    <source>
        <strain evidence="10">03SP1</strain>
    </source>
</reference>
<dbReference type="GO" id="GO:0140359">
    <property type="term" value="F:ABC-type transporter activity"/>
    <property type="evidence" value="ECO:0007669"/>
    <property type="project" value="InterPro"/>
</dbReference>
<feature type="transmembrane region" description="Helical" evidence="8">
    <location>
        <begin position="314"/>
        <end position="335"/>
    </location>
</feature>
<dbReference type="PANTHER" id="PTHR24223:SF356">
    <property type="entry name" value="ATP-BINDING CASSETTE TRANSPORTER ABC4"/>
    <property type="match status" value="1"/>
</dbReference>
<comment type="caution">
    <text evidence="10">The sequence shown here is derived from an EMBL/GenBank/DDBJ whole genome shotgun (WGS) entry which is preliminary data.</text>
</comment>
<dbReference type="Pfam" id="PF00664">
    <property type="entry name" value="ABC_membrane"/>
    <property type="match status" value="1"/>
</dbReference>
<dbReference type="Proteomes" id="UP001049176">
    <property type="component" value="Chromosome 6"/>
</dbReference>
<feature type="domain" description="ABC transmembrane type-1" evidence="9">
    <location>
        <begin position="315"/>
        <end position="582"/>
    </location>
</feature>
<feature type="transmembrane region" description="Helical" evidence="8">
    <location>
        <begin position="194"/>
        <end position="213"/>
    </location>
</feature>
<feature type="transmembrane region" description="Helical" evidence="8">
    <location>
        <begin position="562"/>
        <end position="581"/>
    </location>
</feature>
<dbReference type="InterPro" id="IPR011527">
    <property type="entry name" value="ABC1_TM_dom"/>
</dbReference>
<feature type="transmembrane region" description="Helical" evidence="8">
    <location>
        <begin position="156"/>
        <end position="174"/>
    </location>
</feature>
<evidence type="ECO:0000313" key="10">
    <source>
        <dbReference type="EMBL" id="KAG7091561.1"/>
    </source>
</evidence>
<feature type="transmembrane region" description="Helical" evidence="8">
    <location>
        <begin position="234"/>
        <end position="254"/>
    </location>
</feature>
<dbReference type="PROSITE" id="PS50929">
    <property type="entry name" value="ABC_TM1F"/>
    <property type="match status" value="1"/>
</dbReference>
<gene>
    <name evidence="10" type="ORF">E1B28_010588</name>
</gene>
<evidence type="ECO:0000259" key="9">
    <source>
        <dbReference type="PROSITE" id="PS50929"/>
    </source>
</evidence>
<keyword evidence="6 8" id="KW-0472">Membrane</keyword>
<evidence type="ECO:0000256" key="2">
    <source>
        <dbReference type="ARBA" id="ARBA00022692"/>
    </source>
</evidence>
<dbReference type="PANTHER" id="PTHR24223">
    <property type="entry name" value="ATP-BINDING CASSETTE SUB-FAMILY C"/>
    <property type="match status" value="1"/>
</dbReference>
<evidence type="ECO:0000256" key="6">
    <source>
        <dbReference type="ARBA" id="ARBA00023136"/>
    </source>
</evidence>
<dbReference type="AlphaFoldDB" id="A0A9P7USU9"/>
<dbReference type="RefSeq" id="XP_043008031.1">
    <property type="nucleotide sequence ID" value="XM_043155560.1"/>
</dbReference>
<dbReference type="GeneID" id="66079664"/>
<dbReference type="GO" id="GO:0016020">
    <property type="term" value="C:membrane"/>
    <property type="evidence" value="ECO:0007669"/>
    <property type="project" value="InterPro"/>
</dbReference>
<evidence type="ECO:0000256" key="8">
    <source>
        <dbReference type="SAM" id="Phobius"/>
    </source>
</evidence>
<dbReference type="OrthoDB" id="6500128at2759"/>
<dbReference type="GO" id="GO:0005524">
    <property type="term" value="F:ATP binding"/>
    <property type="evidence" value="ECO:0007669"/>
    <property type="project" value="UniProtKB-KW"/>
</dbReference>
<feature type="transmembrane region" description="Helical" evidence="8">
    <location>
        <begin position="482"/>
        <end position="502"/>
    </location>
</feature>
<feature type="transmembrane region" description="Helical" evidence="8">
    <location>
        <begin position="455"/>
        <end position="476"/>
    </location>
</feature>
<dbReference type="SUPFAM" id="SSF90123">
    <property type="entry name" value="ABC transporter transmembrane region"/>
    <property type="match status" value="1"/>
</dbReference>
<proteinExistence type="predicted"/>
<evidence type="ECO:0000256" key="5">
    <source>
        <dbReference type="ARBA" id="ARBA00022989"/>
    </source>
</evidence>
<evidence type="ECO:0000313" key="11">
    <source>
        <dbReference type="Proteomes" id="UP001049176"/>
    </source>
</evidence>
<feature type="region of interest" description="Disordered" evidence="7">
    <location>
        <begin position="409"/>
        <end position="432"/>
    </location>
</feature>
<dbReference type="InterPro" id="IPR036640">
    <property type="entry name" value="ABC1_TM_sf"/>
</dbReference>
<protein>
    <recommendedName>
        <fullName evidence="9">ABC transmembrane type-1 domain-containing protein</fullName>
    </recommendedName>
</protein>
<feature type="transmembrane region" description="Helical" evidence="8">
    <location>
        <begin position="102"/>
        <end position="123"/>
    </location>
</feature>
<dbReference type="CDD" id="cd18596">
    <property type="entry name" value="ABC_6TM_VMR1_D1_like"/>
    <property type="match status" value="1"/>
</dbReference>
<feature type="compositionally biased region" description="Polar residues" evidence="7">
    <location>
        <begin position="412"/>
        <end position="432"/>
    </location>
</feature>
<feature type="transmembrane region" description="Helical" evidence="8">
    <location>
        <begin position="129"/>
        <end position="149"/>
    </location>
</feature>
<evidence type="ECO:0000256" key="7">
    <source>
        <dbReference type="SAM" id="MobiDB-lite"/>
    </source>
</evidence>
<keyword evidence="11" id="KW-1185">Reference proteome</keyword>
<evidence type="ECO:0000256" key="3">
    <source>
        <dbReference type="ARBA" id="ARBA00022741"/>
    </source>
</evidence>
<dbReference type="Gene3D" id="1.20.1560.10">
    <property type="entry name" value="ABC transporter type 1, transmembrane domain"/>
    <property type="match status" value="1"/>
</dbReference>
<keyword evidence="1" id="KW-0813">Transport</keyword>
<keyword evidence="5 8" id="KW-1133">Transmembrane helix</keyword>
<feature type="transmembrane region" description="Helical" evidence="8">
    <location>
        <begin position="42"/>
        <end position="62"/>
    </location>
</feature>